<dbReference type="InParanoid" id="A0A7M7NSK0"/>
<evidence type="ECO:0000256" key="3">
    <source>
        <dbReference type="SAM" id="MobiDB-lite"/>
    </source>
</evidence>
<feature type="compositionally biased region" description="Basic and acidic residues" evidence="3">
    <location>
        <begin position="709"/>
        <end position="729"/>
    </location>
</feature>
<dbReference type="AlphaFoldDB" id="A0A7M7NSK0"/>
<dbReference type="OMA" id="HTELWHE"/>
<evidence type="ECO:0000256" key="1">
    <source>
        <dbReference type="ARBA" id="ARBA00022737"/>
    </source>
</evidence>
<keyword evidence="2" id="KW-0175">Coiled coil</keyword>
<dbReference type="Gene3D" id="1.20.5.340">
    <property type="match status" value="1"/>
</dbReference>
<feature type="compositionally biased region" description="Basic and acidic residues" evidence="3">
    <location>
        <begin position="473"/>
        <end position="587"/>
    </location>
</feature>
<reference evidence="4" key="2">
    <citation type="submission" date="2021-01" db="UniProtKB">
        <authorList>
            <consortium name="EnsemblMetazoa"/>
        </authorList>
    </citation>
    <scope>IDENTIFICATION</scope>
</reference>
<feature type="compositionally biased region" description="Acidic residues" evidence="3">
    <location>
        <begin position="838"/>
        <end position="849"/>
    </location>
</feature>
<feature type="coiled-coil region" evidence="2">
    <location>
        <begin position="149"/>
        <end position="190"/>
    </location>
</feature>
<dbReference type="PANTHER" id="PTHR22590">
    <property type="entry name" value="MYOSIN MOTOR DOMAIN-CONTAINING PROTEIN"/>
    <property type="match status" value="1"/>
</dbReference>
<keyword evidence="5" id="KW-1185">Reference proteome</keyword>
<dbReference type="GeneID" id="100888457"/>
<protein>
    <submittedName>
        <fullName evidence="4">Uncharacterized protein</fullName>
    </submittedName>
</protein>
<evidence type="ECO:0000313" key="4">
    <source>
        <dbReference type="EnsemblMetazoa" id="XP_030841005"/>
    </source>
</evidence>
<dbReference type="InterPro" id="IPR027417">
    <property type="entry name" value="P-loop_NTPase"/>
</dbReference>
<feature type="compositionally biased region" description="Polar residues" evidence="3">
    <location>
        <begin position="827"/>
        <end position="837"/>
    </location>
</feature>
<feature type="compositionally biased region" description="Basic and acidic residues" evidence="3">
    <location>
        <begin position="419"/>
        <end position="453"/>
    </location>
</feature>
<dbReference type="InterPro" id="IPR000048">
    <property type="entry name" value="IQ_motif_EF-hand-BS"/>
</dbReference>
<feature type="compositionally biased region" description="Basic and acidic residues" evidence="3">
    <location>
        <begin position="366"/>
        <end position="383"/>
    </location>
</feature>
<dbReference type="Pfam" id="PF00612">
    <property type="entry name" value="IQ"/>
    <property type="match status" value="2"/>
</dbReference>
<organism evidence="4 5">
    <name type="scientific">Strongylocentrotus purpuratus</name>
    <name type="common">Purple sea urchin</name>
    <dbReference type="NCBI Taxonomy" id="7668"/>
    <lineage>
        <taxon>Eukaryota</taxon>
        <taxon>Metazoa</taxon>
        <taxon>Echinodermata</taxon>
        <taxon>Eleutherozoa</taxon>
        <taxon>Echinozoa</taxon>
        <taxon>Echinoidea</taxon>
        <taxon>Euechinoidea</taxon>
        <taxon>Echinacea</taxon>
        <taxon>Camarodonta</taxon>
        <taxon>Echinidea</taxon>
        <taxon>Strongylocentrotidae</taxon>
        <taxon>Strongylocentrotus</taxon>
    </lineage>
</organism>
<evidence type="ECO:0000256" key="2">
    <source>
        <dbReference type="SAM" id="Coils"/>
    </source>
</evidence>
<reference evidence="5" key="1">
    <citation type="submission" date="2015-02" db="EMBL/GenBank/DDBJ databases">
        <title>Genome sequencing for Strongylocentrotus purpuratus.</title>
        <authorList>
            <person name="Murali S."/>
            <person name="Liu Y."/>
            <person name="Vee V."/>
            <person name="English A."/>
            <person name="Wang M."/>
            <person name="Skinner E."/>
            <person name="Han Y."/>
            <person name="Muzny D.M."/>
            <person name="Worley K.C."/>
            <person name="Gibbs R.A."/>
        </authorList>
    </citation>
    <scope>NUCLEOTIDE SEQUENCE</scope>
</reference>
<feature type="region of interest" description="Disordered" evidence="3">
    <location>
        <begin position="419"/>
        <end position="869"/>
    </location>
</feature>
<feature type="region of interest" description="Disordered" evidence="3">
    <location>
        <begin position="269"/>
        <end position="294"/>
    </location>
</feature>
<dbReference type="RefSeq" id="XP_030841005.1">
    <property type="nucleotide sequence ID" value="XM_030985145.1"/>
</dbReference>
<dbReference type="SUPFAM" id="SSF52540">
    <property type="entry name" value="P-loop containing nucleoside triphosphate hydrolases"/>
    <property type="match status" value="1"/>
</dbReference>
<feature type="compositionally biased region" description="Basic and acidic residues" evidence="3">
    <location>
        <begin position="606"/>
        <end position="618"/>
    </location>
</feature>
<accession>A0A7M7NSK0</accession>
<dbReference type="InterPro" id="IPR052318">
    <property type="entry name" value="CellDiv_DevSignal_Domain"/>
</dbReference>
<dbReference type="SMART" id="SM00015">
    <property type="entry name" value="IQ"/>
    <property type="match status" value="3"/>
</dbReference>
<dbReference type="Gene3D" id="1.20.5.190">
    <property type="match status" value="1"/>
</dbReference>
<dbReference type="EnsemblMetazoa" id="XM_030985145">
    <property type="protein sequence ID" value="XP_030841005"/>
    <property type="gene ID" value="LOC100888457"/>
</dbReference>
<proteinExistence type="predicted"/>
<evidence type="ECO:0000313" key="5">
    <source>
        <dbReference type="Proteomes" id="UP000007110"/>
    </source>
</evidence>
<feature type="compositionally biased region" description="Low complexity" evidence="3">
    <location>
        <begin position="859"/>
        <end position="869"/>
    </location>
</feature>
<feature type="coiled-coil region" evidence="2">
    <location>
        <begin position="217"/>
        <end position="251"/>
    </location>
</feature>
<dbReference type="PANTHER" id="PTHR22590:SF3">
    <property type="entry name" value="IQ DOMAIN-CONTAINING PROTEIN E"/>
    <property type="match status" value="1"/>
</dbReference>
<feature type="region of interest" description="Disordered" evidence="3">
    <location>
        <begin position="366"/>
        <end position="394"/>
    </location>
</feature>
<dbReference type="PROSITE" id="PS50096">
    <property type="entry name" value="IQ"/>
    <property type="match status" value="2"/>
</dbReference>
<feature type="compositionally biased region" description="Low complexity" evidence="3">
    <location>
        <begin position="733"/>
        <end position="744"/>
    </location>
</feature>
<feature type="compositionally biased region" description="Polar residues" evidence="3">
    <location>
        <begin position="454"/>
        <end position="463"/>
    </location>
</feature>
<feature type="compositionally biased region" description="Low complexity" evidence="3">
    <location>
        <begin position="751"/>
        <end position="772"/>
    </location>
</feature>
<name>A0A7M7NSK0_STRPU</name>
<sequence>MPTIPDFHSKRSTNTQQQGVIPSRRPGSAKGKKGAGREKPPSPYLVTAGSKKHKSKSSHAVGSKTPTGLKSAREYWLDGLKSGKGGLTGCSKSSNYLGVPKKAPAFSSTSDYLKETVLNMHPRKSSKSRAMVSDPIHRNMKGVPSYKPQEEMYDEILDLKKQVNALRAENDMVKAKNQRFEDDLVKKERQIDQLLDPTKSDLRNTLNSRQPDSAAKVNSLKQRNLKLEMNLKDKEAELMKLKNDMKGTRMEEMKVAMESFYQEVQRLRYQQSHQTGKATRPGTAERDSSNSTAKVKALNGTILRLTESNQRLQSENKLLKQDLERTLYESSAYNGPARSEKSQRDYEDLNRRELLAAVVNLQQKMDHIEGKGMRKDRHADGEMPGKIPLTGSLSDRLDQLDKRETELLKEKGRLEKDVSRLREDKTKFRQKVEQFEDENKALQKENERLKEQAKSMTPRQNGSMKRHPSSESLHSKRSDRHGDRYSDRQSDRHNERQDRSSERQSERQSDRRSDRQSDRQSDRRSDRQDRSSDRQSDRHSDRYSDRHSDKHSDRHGDRHSDKHSDRYSDRHSDKHSDRLSDRSEKRSRANSSASSRRKQREEEEELRDRERRLEELRQNRSARTLQKGWRAHKQREQDRGSDLDEAATTIQAAMRGHHRRKDLLDRFNSEPFSPSTTDAASDRVRDDEDSDDYDDAAMTIQSAARGHWSRKEQLSKFSNRSDSEPESARSFRSGKSSKAGSTKSGLDRFMSGSRPGSKAGSSSRAGSVRNGSNVLRKDPLSEEDSDDSLVMSTTSKKSSVSKYSNKSGNKGKQTNNSFSSKTSSTNPRQAQRLTSSIPEEDSSDDDDDIVVTVKPNKPPSTTITTTNTSVKAKSKRFGFF</sequence>
<dbReference type="Proteomes" id="UP000007110">
    <property type="component" value="Unassembled WGS sequence"/>
</dbReference>
<feature type="compositionally biased region" description="Low complexity" evidence="3">
    <location>
        <begin position="788"/>
        <end position="826"/>
    </location>
</feature>
<dbReference type="OrthoDB" id="2136082at2759"/>
<keyword evidence="1" id="KW-0677">Repeat</keyword>
<feature type="region of interest" description="Disordered" evidence="3">
    <location>
        <begin position="1"/>
        <end position="68"/>
    </location>
</feature>
<dbReference type="KEGG" id="spu:100888457"/>